<keyword evidence="2" id="KW-0812">Transmembrane</keyword>
<reference evidence="3 4" key="1">
    <citation type="journal article" date="2019" name="Int. J. Syst. Evol. Microbiol.">
        <title>The Global Catalogue of Microorganisms (GCM) 10K type strain sequencing project: providing services to taxonomists for standard genome sequencing and annotation.</title>
        <authorList>
            <consortium name="The Broad Institute Genomics Platform"/>
            <consortium name="The Broad Institute Genome Sequencing Center for Infectious Disease"/>
            <person name="Wu L."/>
            <person name="Ma J."/>
        </authorList>
    </citation>
    <scope>NUCLEOTIDE SEQUENCE [LARGE SCALE GENOMIC DNA]</scope>
    <source>
        <strain evidence="3 4">JCM 14323</strain>
    </source>
</reference>
<dbReference type="RefSeq" id="WP_157426634.1">
    <property type="nucleotide sequence ID" value="NZ_BAAANK010000008.1"/>
</dbReference>
<accession>A0ABN2MZ96</accession>
<evidence type="ECO:0000256" key="2">
    <source>
        <dbReference type="SAM" id="Phobius"/>
    </source>
</evidence>
<evidence type="ECO:0000256" key="1">
    <source>
        <dbReference type="SAM" id="MobiDB-lite"/>
    </source>
</evidence>
<name>A0ABN2MZ96_9MICO</name>
<protein>
    <recommendedName>
        <fullName evidence="5">DUF2993 domain-containing protein</fullName>
    </recommendedName>
</protein>
<evidence type="ECO:0000313" key="4">
    <source>
        <dbReference type="Proteomes" id="UP001501746"/>
    </source>
</evidence>
<keyword evidence="2" id="KW-0472">Membrane</keyword>
<feature type="transmembrane region" description="Helical" evidence="2">
    <location>
        <begin position="69"/>
        <end position="89"/>
    </location>
</feature>
<sequence length="308" mass="31708">MSTPRDEGRDEGTDAAEPREPDRDELAPTAVLDDVRPTEVIQPLGAERGEDGASVETGTGRPRRRVKPWAIALVSVVAVGALLVVADLVTRSALEQRIVDEVEANLPEGVEGEVSAHLGGFSVLAQLVTGSFEEVTLDVPGLEVRGNPLDAHVVAAGVPLQEGAPIDRVTGTVDIDEASLNQLVEIPGADGEISLGEGTLGYGTTFQVLGFDLSAAVTASAEAAGTSVLLTPVGVEVSAGGNDLDLSGLAQQVLGDEQVEVCVAEYLPAGLLVEDIALTDGHARVAFTATDIPFEEASLRTTGTCDGS</sequence>
<evidence type="ECO:0000313" key="3">
    <source>
        <dbReference type="EMBL" id="GAA1841375.1"/>
    </source>
</evidence>
<gene>
    <name evidence="3" type="ORF">GCM10009750_29500</name>
</gene>
<evidence type="ECO:0008006" key="5">
    <source>
        <dbReference type="Google" id="ProtNLM"/>
    </source>
</evidence>
<dbReference type="Pfam" id="PF11209">
    <property type="entry name" value="LmeA"/>
    <property type="match status" value="1"/>
</dbReference>
<dbReference type="Proteomes" id="UP001501746">
    <property type="component" value="Unassembled WGS sequence"/>
</dbReference>
<comment type="caution">
    <text evidence="3">The sequence shown here is derived from an EMBL/GenBank/DDBJ whole genome shotgun (WGS) entry which is preliminary data.</text>
</comment>
<dbReference type="InterPro" id="IPR021373">
    <property type="entry name" value="DUF2993"/>
</dbReference>
<feature type="compositionally biased region" description="Basic and acidic residues" evidence="1">
    <location>
        <begin position="1"/>
        <end position="26"/>
    </location>
</feature>
<organism evidence="3 4">
    <name type="scientific">Agromyces salentinus</name>
    <dbReference type="NCBI Taxonomy" id="269421"/>
    <lineage>
        <taxon>Bacteria</taxon>
        <taxon>Bacillati</taxon>
        <taxon>Actinomycetota</taxon>
        <taxon>Actinomycetes</taxon>
        <taxon>Micrococcales</taxon>
        <taxon>Microbacteriaceae</taxon>
        <taxon>Agromyces</taxon>
    </lineage>
</organism>
<proteinExistence type="predicted"/>
<dbReference type="EMBL" id="BAAANK010000008">
    <property type="protein sequence ID" value="GAA1841375.1"/>
    <property type="molecule type" value="Genomic_DNA"/>
</dbReference>
<keyword evidence="2" id="KW-1133">Transmembrane helix</keyword>
<feature type="region of interest" description="Disordered" evidence="1">
    <location>
        <begin position="1"/>
        <end position="37"/>
    </location>
</feature>
<keyword evidence="4" id="KW-1185">Reference proteome</keyword>